<reference evidence="2 3" key="1">
    <citation type="submission" date="2019-11" db="EMBL/GenBank/DDBJ databases">
        <title>Whole genome sequence of Oryza granulata.</title>
        <authorList>
            <person name="Li W."/>
        </authorList>
    </citation>
    <scope>NUCLEOTIDE SEQUENCE [LARGE SCALE GENOMIC DNA]</scope>
    <source>
        <strain evidence="3">cv. Menghai</strain>
        <tissue evidence="2">Leaf</tissue>
    </source>
</reference>
<proteinExistence type="predicted"/>
<dbReference type="EMBL" id="SPHZ02000006">
    <property type="protein sequence ID" value="KAF0913091.1"/>
    <property type="molecule type" value="Genomic_DNA"/>
</dbReference>
<keyword evidence="3" id="KW-1185">Reference proteome</keyword>
<dbReference type="GO" id="GO:0009535">
    <property type="term" value="C:chloroplast thylakoid membrane"/>
    <property type="evidence" value="ECO:0007669"/>
    <property type="project" value="UniProtKB-SubCell"/>
</dbReference>
<dbReference type="Proteomes" id="UP000479710">
    <property type="component" value="Unassembled WGS sequence"/>
</dbReference>
<dbReference type="AlphaFoldDB" id="A0A6G1DL08"/>
<sequence>MPVVLLSSAVSSLYLVSQALYRRFGGRFLVNLLGKWTTDAAVTGGGHSVPVGGIAYYMTAPPSMASAAANPFRAAFYVMVVLTACAVLSKA</sequence>
<dbReference type="PANTHER" id="PTHR10906">
    <property type="entry name" value="SECY/SEC61-ALPHA FAMILY MEMBER"/>
    <property type="match status" value="1"/>
</dbReference>
<evidence type="ECO:0000313" key="2">
    <source>
        <dbReference type="EMBL" id="KAF0913091.1"/>
    </source>
</evidence>
<accession>A0A6G1DL08</accession>
<evidence type="ECO:0000313" key="3">
    <source>
        <dbReference type="Proteomes" id="UP000479710"/>
    </source>
</evidence>
<dbReference type="SUPFAM" id="SSF103491">
    <property type="entry name" value="Preprotein translocase SecY subunit"/>
    <property type="match status" value="1"/>
</dbReference>
<comment type="subcellular location">
    <subcellularLocation>
        <location evidence="1">Plastid</location>
        <location evidence="1">Chloroplast thylakoid membrane</location>
        <topology evidence="1">Multi-pass membrane protein</topology>
    </subcellularLocation>
</comment>
<evidence type="ECO:0000256" key="1">
    <source>
        <dbReference type="ARBA" id="ARBA00004454"/>
    </source>
</evidence>
<protein>
    <submittedName>
        <fullName evidence="2">Uncharacterized protein</fullName>
    </submittedName>
</protein>
<dbReference type="GO" id="GO:0015031">
    <property type="term" value="P:protein transport"/>
    <property type="evidence" value="ECO:0007669"/>
    <property type="project" value="InterPro"/>
</dbReference>
<name>A0A6G1DL08_9ORYZ</name>
<dbReference type="InterPro" id="IPR023201">
    <property type="entry name" value="SecY_dom_sf"/>
</dbReference>
<gene>
    <name evidence="2" type="ORF">E2562_020240</name>
</gene>
<dbReference type="Gene3D" id="1.10.3370.10">
    <property type="entry name" value="SecY subunit domain"/>
    <property type="match status" value="1"/>
</dbReference>
<comment type="caution">
    <text evidence="2">The sequence shown here is derived from an EMBL/GenBank/DDBJ whole genome shotgun (WGS) entry which is preliminary data.</text>
</comment>
<dbReference type="InterPro" id="IPR002208">
    <property type="entry name" value="SecY/SEC61-alpha"/>
</dbReference>
<organism evidence="2 3">
    <name type="scientific">Oryza meyeriana var. granulata</name>
    <dbReference type="NCBI Taxonomy" id="110450"/>
    <lineage>
        <taxon>Eukaryota</taxon>
        <taxon>Viridiplantae</taxon>
        <taxon>Streptophyta</taxon>
        <taxon>Embryophyta</taxon>
        <taxon>Tracheophyta</taxon>
        <taxon>Spermatophyta</taxon>
        <taxon>Magnoliopsida</taxon>
        <taxon>Liliopsida</taxon>
        <taxon>Poales</taxon>
        <taxon>Poaceae</taxon>
        <taxon>BOP clade</taxon>
        <taxon>Oryzoideae</taxon>
        <taxon>Oryzeae</taxon>
        <taxon>Oryzinae</taxon>
        <taxon>Oryza</taxon>
        <taxon>Oryza meyeriana</taxon>
    </lineage>
</organism>